<dbReference type="RefSeq" id="WP_074933271.1">
    <property type="nucleotide sequence ID" value="NZ_FORI01000011.1"/>
</dbReference>
<sequence length="408" mass="45188">MPQKKTVRKTSTKTTRKTGTKRTSRTKRRSSKKPKVYIPAYKAIIFCCTIITICMGLLLFTTLSESNKKLPDAVIERYKEEIIDSKKQKEEPKTEPKAETKQKSEAPKKTEPAKKTEAPKTSDSAKKTETPKTDKSVKIETPQVKEKPAEQDAKSSQKPQSEQTVPAPAPASSKSKYNFPAAKNNAQLIFVFDDGGQNLSHLAPFLKLPFPITVAVLPQLAYSKESASQVRKAGFEVMLHQPMQAVNASVNPGPGAIKPEMSEGEIKSILFQNITEIGPIAGMNNHEGSAITADAEKMATVMQFCSQEGIYFLDSRTNVETKVPYVAGELGYSYYERNIFLDNEKTNANALKELKKGLDLANKNGSVIMIGHIWSADFLPAFLQDVYPELKEKGYTFSTVSKSKAKKH</sequence>
<dbReference type="CDD" id="cd10936">
    <property type="entry name" value="CE4_DAC2"/>
    <property type="match status" value="1"/>
</dbReference>
<dbReference type="Gene3D" id="3.20.20.370">
    <property type="entry name" value="Glycoside hydrolase/deacetylase"/>
    <property type="match status" value="1"/>
</dbReference>
<evidence type="ECO:0000256" key="1">
    <source>
        <dbReference type="SAM" id="MobiDB-lite"/>
    </source>
</evidence>
<name>A0A1I3MXF7_9SPIR</name>
<evidence type="ECO:0000313" key="3">
    <source>
        <dbReference type="EMBL" id="SFJ01804.1"/>
    </source>
</evidence>
<keyword evidence="2" id="KW-0472">Membrane</keyword>
<dbReference type="Proteomes" id="UP000182737">
    <property type="component" value="Unassembled WGS sequence"/>
</dbReference>
<dbReference type="AlphaFoldDB" id="A0A1I3MXF7"/>
<dbReference type="PANTHER" id="PTHR30105">
    <property type="entry name" value="UNCHARACTERIZED YIBQ-RELATED"/>
    <property type="match status" value="1"/>
</dbReference>
<dbReference type="OrthoDB" id="9784811at2"/>
<keyword evidence="2" id="KW-1133">Transmembrane helix</keyword>
<accession>A0A1I3MXF7</accession>
<dbReference type="Pfam" id="PF04748">
    <property type="entry name" value="Polysacc_deac_2"/>
    <property type="match status" value="1"/>
</dbReference>
<feature type="transmembrane region" description="Helical" evidence="2">
    <location>
        <begin position="36"/>
        <end position="60"/>
    </location>
</feature>
<dbReference type="InterPro" id="IPR011330">
    <property type="entry name" value="Glyco_hydro/deAcase_b/a-brl"/>
</dbReference>
<proteinExistence type="predicted"/>
<feature type="region of interest" description="Disordered" evidence="1">
    <location>
        <begin position="1"/>
        <end position="33"/>
    </location>
</feature>
<dbReference type="GO" id="GO:0005975">
    <property type="term" value="P:carbohydrate metabolic process"/>
    <property type="evidence" value="ECO:0007669"/>
    <property type="project" value="InterPro"/>
</dbReference>
<dbReference type="EMBL" id="FORI01000011">
    <property type="protein sequence ID" value="SFJ01804.1"/>
    <property type="molecule type" value="Genomic_DNA"/>
</dbReference>
<dbReference type="SUPFAM" id="SSF88713">
    <property type="entry name" value="Glycoside hydrolase/deacetylase"/>
    <property type="match status" value="1"/>
</dbReference>
<keyword evidence="2" id="KW-0812">Transmembrane</keyword>
<feature type="compositionally biased region" description="Basic and acidic residues" evidence="1">
    <location>
        <begin position="86"/>
        <end position="155"/>
    </location>
</feature>
<dbReference type="PANTHER" id="PTHR30105:SF2">
    <property type="entry name" value="DIVERGENT POLYSACCHARIDE DEACETYLASE SUPERFAMILY"/>
    <property type="match status" value="1"/>
</dbReference>
<reference evidence="4" key="1">
    <citation type="submission" date="2016-10" db="EMBL/GenBank/DDBJ databases">
        <authorList>
            <person name="Varghese N."/>
            <person name="Submissions S."/>
        </authorList>
    </citation>
    <scope>NUCLEOTIDE SEQUENCE [LARGE SCALE GENOMIC DNA]</scope>
    <source>
        <strain evidence="4">XBD1002</strain>
    </source>
</reference>
<feature type="region of interest" description="Disordered" evidence="1">
    <location>
        <begin position="86"/>
        <end position="177"/>
    </location>
</feature>
<gene>
    <name evidence="3" type="ORF">SAMN04487775_11135</name>
</gene>
<evidence type="ECO:0008006" key="5">
    <source>
        <dbReference type="Google" id="ProtNLM"/>
    </source>
</evidence>
<keyword evidence="4" id="KW-1185">Reference proteome</keyword>
<protein>
    <recommendedName>
        <fullName evidence="5">Divergent polysaccharide deacetylase</fullName>
    </recommendedName>
</protein>
<dbReference type="InterPro" id="IPR006837">
    <property type="entry name" value="Divergent_DAC"/>
</dbReference>
<organism evidence="3 4">
    <name type="scientific">Treponema bryantii</name>
    <dbReference type="NCBI Taxonomy" id="163"/>
    <lineage>
        <taxon>Bacteria</taxon>
        <taxon>Pseudomonadati</taxon>
        <taxon>Spirochaetota</taxon>
        <taxon>Spirochaetia</taxon>
        <taxon>Spirochaetales</taxon>
        <taxon>Treponemataceae</taxon>
        <taxon>Treponema</taxon>
    </lineage>
</organism>
<evidence type="ECO:0000313" key="4">
    <source>
        <dbReference type="Proteomes" id="UP000182737"/>
    </source>
</evidence>
<evidence type="ECO:0000256" key="2">
    <source>
        <dbReference type="SAM" id="Phobius"/>
    </source>
</evidence>